<feature type="repeat" description="ANK" evidence="7">
    <location>
        <begin position="48"/>
        <end position="80"/>
    </location>
</feature>
<evidence type="ECO:0000256" key="1">
    <source>
        <dbReference type="ARBA" id="ARBA00004141"/>
    </source>
</evidence>
<evidence type="ECO:0000256" key="8">
    <source>
        <dbReference type="SAM" id="MobiDB-lite"/>
    </source>
</evidence>
<dbReference type="AlphaFoldDB" id="A0AAP0SE97"/>
<dbReference type="SUPFAM" id="SSF48403">
    <property type="entry name" value="Ankyrin repeat"/>
    <property type="match status" value="1"/>
</dbReference>
<dbReference type="PANTHER" id="PTHR24186:SF53">
    <property type="entry name" value="PGG DOMAIN-CONTAINING PROTEIN"/>
    <property type="match status" value="1"/>
</dbReference>
<keyword evidence="6 9" id="KW-0472">Membrane</keyword>
<feature type="transmembrane region" description="Helical" evidence="9">
    <location>
        <begin position="277"/>
        <end position="300"/>
    </location>
</feature>
<accession>A0AAP0SE97</accession>
<dbReference type="Gene3D" id="1.25.40.20">
    <property type="entry name" value="Ankyrin repeat-containing domain"/>
    <property type="match status" value="1"/>
</dbReference>
<dbReference type="InterPro" id="IPR002110">
    <property type="entry name" value="Ankyrin_rpt"/>
</dbReference>
<evidence type="ECO:0000256" key="7">
    <source>
        <dbReference type="PROSITE-ProRule" id="PRU00023"/>
    </source>
</evidence>
<dbReference type="SMART" id="SM00248">
    <property type="entry name" value="ANK"/>
    <property type="match status" value="4"/>
</dbReference>
<keyword evidence="3" id="KW-0677">Repeat</keyword>
<proteinExistence type="predicted"/>
<feature type="transmembrane region" description="Helical" evidence="9">
    <location>
        <begin position="320"/>
        <end position="343"/>
    </location>
</feature>
<feature type="compositionally biased region" description="Basic and acidic residues" evidence="8">
    <location>
        <begin position="218"/>
        <end position="246"/>
    </location>
</feature>
<name>A0AAP0SE97_LIQFO</name>
<keyword evidence="4 9" id="KW-1133">Transmembrane helix</keyword>
<evidence type="ECO:0000256" key="3">
    <source>
        <dbReference type="ARBA" id="ARBA00022737"/>
    </source>
</evidence>
<dbReference type="PROSITE" id="PS50297">
    <property type="entry name" value="ANK_REP_REGION"/>
    <property type="match status" value="2"/>
</dbReference>
<dbReference type="InterPro" id="IPR026961">
    <property type="entry name" value="PGG_dom"/>
</dbReference>
<feature type="transmembrane region" description="Helical" evidence="9">
    <location>
        <begin position="388"/>
        <end position="411"/>
    </location>
</feature>
<sequence length="439" mass="48645">MTRFAFRVYGLYYLFFKTKTFFGEMTTNILGKMRVLSNEVLRNEADKQGWTPLHHAAYLGHARIVTELLKDDASVAPYTADAVGKRTALHLAAVRGHSEIVKEIIERFPDCSEMVDDRGWNVLHFAIESRDENTVKVITKNPWLTNLLNDKDKNGSTPLHRLAICNSFKSAAALLGNPRVDKMAFNKQNQSALDTILANYARKKYIIRDFKNSGAREGGRNITYKDGDGGRENKKLSTDDGERGNEVDSSNITNVKKEDRNEEGSFITKFNKARESLLIVATLIATVTFAAGLTLPGGYIGDEGPDQGSAILTRATAFKAFVITDTLAMGSSISAICTHLIVTLCQIQEETPYHFFTMTTYCTLVATVAMVVAFITGLYAVLEHSSGLAIATCVIASIFASPCITAMTPILEQFPPNFPFWPRISIRIERKTKTDRDVA</sequence>
<evidence type="ECO:0000313" key="11">
    <source>
        <dbReference type="EMBL" id="KAK9293300.1"/>
    </source>
</evidence>
<evidence type="ECO:0000256" key="4">
    <source>
        <dbReference type="ARBA" id="ARBA00022989"/>
    </source>
</evidence>
<gene>
    <name evidence="11" type="ORF">L1049_021292</name>
</gene>
<dbReference type="Pfam" id="PF13962">
    <property type="entry name" value="PGG"/>
    <property type="match status" value="1"/>
</dbReference>
<dbReference type="Pfam" id="PF00023">
    <property type="entry name" value="Ank"/>
    <property type="match status" value="1"/>
</dbReference>
<protein>
    <recommendedName>
        <fullName evidence="10">PGG domain-containing protein</fullName>
    </recommendedName>
</protein>
<dbReference type="InterPro" id="IPR036770">
    <property type="entry name" value="Ankyrin_rpt-contain_sf"/>
</dbReference>
<evidence type="ECO:0000256" key="2">
    <source>
        <dbReference type="ARBA" id="ARBA00022692"/>
    </source>
</evidence>
<keyword evidence="2 9" id="KW-0812">Transmembrane</keyword>
<dbReference type="GO" id="GO:0005886">
    <property type="term" value="C:plasma membrane"/>
    <property type="evidence" value="ECO:0007669"/>
    <property type="project" value="TreeGrafter"/>
</dbReference>
<dbReference type="PROSITE" id="PS50088">
    <property type="entry name" value="ANK_REPEAT"/>
    <property type="match status" value="2"/>
</dbReference>
<dbReference type="PANTHER" id="PTHR24186">
    <property type="entry name" value="PROTEIN PHOSPHATASE 1 REGULATORY SUBUNIT"/>
    <property type="match status" value="1"/>
</dbReference>
<feature type="domain" description="PGG" evidence="10">
    <location>
        <begin position="269"/>
        <end position="381"/>
    </location>
</feature>
<feature type="repeat" description="ANK" evidence="7">
    <location>
        <begin position="84"/>
        <end position="107"/>
    </location>
</feature>
<comment type="subcellular location">
    <subcellularLocation>
        <location evidence="1">Membrane</location>
        <topology evidence="1">Multi-pass membrane protein</topology>
    </subcellularLocation>
</comment>
<evidence type="ECO:0000256" key="6">
    <source>
        <dbReference type="ARBA" id="ARBA00023136"/>
    </source>
</evidence>
<evidence type="ECO:0000256" key="5">
    <source>
        <dbReference type="ARBA" id="ARBA00023043"/>
    </source>
</evidence>
<reference evidence="11 12" key="1">
    <citation type="journal article" date="2024" name="Plant J.">
        <title>Genome sequences and population genomics reveal climatic adaptation and genomic divergence between two closely related sweetgum species.</title>
        <authorList>
            <person name="Xu W.Q."/>
            <person name="Ren C.Q."/>
            <person name="Zhang X.Y."/>
            <person name="Comes H.P."/>
            <person name="Liu X.H."/>
            <person name="Li Y.G."/>
            <person name="Kettle C.J."/>
            <person name="Jalonen R."/>
            <person name="Gaisberger H."/>
            <person name="Ma Y.Z."/>
            <person name="Qiu Y.X."/>
        </authorList>
    </citation>
    <scope>NUCLEOTIDE SEQUENCE [LARGE SCALE GENOMIC DNA]</scope>
    <source>
        <strain evidence="11">Hangzhou</strain>
    </source>
</reference>
<evidence type="ECO:0000259" key="10">
    <source>
        <dbReference type="Pfam" id="PF13962"/>
    </source>
</evidence>
<evidence type="ECO:0000256" key="9">
    <source>
        <dbReference type="SAM" id="Phobius"/>
    </source>
</evidence>
<evidence type="ECO:0000313" key="12">
    <source>
        <dbReference type="Proteomes" id="UP001415857"/>
    </source>
</evidence>
<organism evidence="11 12">
    <name type="scientific">Liquidambar formosana</name>
    <name type="common">Formosan gum</name>
    <dbReference type="NCBI Taxonomy" id="63359"/>
    <lineage>
        <taxon>Eukaryota</taxon>
        <taxon>Viridiplantae</taxon>
        <taxon>Streptophyta</taxon>
        <taxon>Embryophyta</taxon>
        <taxon>Tracheophyta</taxon>
        <taxon>Spermatophyta</taxon>
        <taxon>Magnoliopsida</taxon>
        <taxon>eudicotyledons</taxon>
        <taxon>Gunneridae</taxon>
        <taxon>Pentapetalae</taxon>
        <taxon>Saxifragales</taxon>
        <taxon>Altingiaceae</taxon>
        <taxon>Liquidambar</taxon>
    </lineage>
</organism>
<feature type="transmembrane region" description="Helical" evidence="9">
    <location>
        <begin position="355"/>
        <end position="382"/>
    </location>
</feature>
<feature type="region of interest" description="Disordered" evidence="8">
    <location>
        <begin position="218"/>
        <end position="250"/>
    </location>
</feature>
<dbReference type="Proteomes" id="UP001415857">
    <property type="component" value="Unassembled WGS sequence"/>
</dbReference>
<dbReference type="Pfam" id="PF12796">
    <property type="entry name" value="Ank_2"/>
    <property type="match status" value="1"/>
</dbReference>
<keyword evidence="12" id="KW-1185">Reference proteome</keyword>
<keyword evidence="5 7" id="KW-0040">ANK repeat</keyword>
<comment type="caution">
    <text evidence="11">The sequence shown here is derived from an EMBL/GenBank/DDBJ whole genome shotgun (WGS) entry which is preliminary data.</text>
</comment>
<dbReference type="EMBL" id="JBBPBK010000001">
    <property type="protein sequence ID" value="KAK9293300.1"/>
    <property type="molecule type" value="Genomic_DNA"/>
</dbReference>